<evidence type="ECO:0000313" key="5">
    <source>
        <dbReference type="Proteomes" id="UP000319894"/>
    </source>
</evidence>
<feature type="compositionally biased region" description="Low complexity" evidence="1">
    <location>
        <begin position="434"/>
        <end position="451"/>
    </location>
</feature>
<dbReference type="AlphaFoldDB" id="A0A554MV36"/>
<feature type="transmembrane region" description="Helical" evidence="2">
    <location>
        <begin position="342"/>
        <end position="360"/>
    </location>
</feature>
<feature type="domain" description="Endonuclease/exonuclease/phosphatase" evidence="3">
    <location>
        <begin position="493"/>
        <end position="708"/>
    </location>
</feature>
<keyword evidence="2" id="KW-1133">Transmembrane helix</keyword>
<dbReference type="GO" id="GO:0016020">
    <property type="term" value="C:membrane"/>
    <property type="evidence" value="ECO:0007669"/>
    <property type="project" value="GOC"/>
</dbReference>
<dbReference type="InterPro" id="IPR005135">
    <property type="entry name" value="Endo/exonuclease/phosphatase"/>
</dbReference>
<dbReference type="InterPro" id="IPR036691">
    <property type="entry name" value="Endo/exonu/phosph_ase_sf"/>
</dbReference>
<dbReference type="Pfam" id="PF03372">
    <property type="entry name" value="Exo_endo_phos"/>
    <property type="match status" value="1"/>
</dbReference>
<dbReference type="Gene3D" id="3.60.10.10">
    <property type="entry name" value="Endonuclease/exonuclease/phosphatase"/>
    <property type="match status" value="1"/>
</dbReference>
<dbReference type="InterPro" id="IPR051916">
    <property type="entry name" value="GPI-anchor_lipid_remodeler"/>
</dbReference>
<feature type="region of interest" description="Disordered" evidence="1">
    <location>
        <begin position="432"/>
        <end position="451"/>
    </location>
</feature>
<feature type="transmembrane region" description="Helical" evidence="2">
    <location>
        <begin position="372"/>
        <end position="395"/>
    </location>
</feature>
<dbReference type="Proteomes" id="UP000319894">
    <property type="component" value="Unassembled WGS sequence"/>
</dbReference>
<feature type="transmembrane region" description="Helical" evidence="2">
    <location>
        <begin position="221"/>
        <end position="244"/>
    </location>
</feature>
<evidence type="ECO:0000256" key="1">
    <source>
        <dbReference type="SAM" id="MobiDB-lite"/>
    </source>
</evidence>
<keyword evidence="2" id="KW-0812">Transmembrane</keyword>
<evidence type="ECO:0000256" key="2">
    <source>
        <dbReference type="SAM" id="Phobius"/>
    </source>
</evidence>
<feature type="transmembrane region" description="Helical" evidence="2">
    <location>
        <begin position="197"/>
        <end position="215"/>
    </location>
</feature>
<protein>
    <recommendedName>
        <fullName evidence="3">Endonuclease/exonuclease/phosphatase domain-containing protein</fullName>
    </recommendedName>
</protein>
<name>A0A554MV36_9EURY</name>
<accession>A0A554MV36</accession>
<feature type="transmembrane region" description="Helical" evidence="2">
    <location>
        <begin position="88"/>
        <end position="112"/>
    </location>
</feature>
<dbReference type="EMBL" id="QMDX01000018">
    <property type="protein sequence ID" value="TSD09008.1"/>
    <property type="molecule type" value="Genomic_DNA"/>
</dbReference>
<dbReference type="SUPFAM" id="SSF56219">
    <property type="entry name" value="DNase I-like"/>
    <property type="match status" value="1"/>
</dbReference>
<feature type="transmembrane region" description="Helical" evidence="2">
    <location>
        <begin position="118"/>
        <end position="136"/>
    </location>
</feature>
<dbReference type="InParanoid" id="A0A554MV36"/>
<dbReference type="GO" id="GO:0006506">
    <property type="term" value="P:GPI anchor biosynthetic process"/>
    <property type="evidence" value="ECO:0007669"/>
    <property type="project" value="TreeGrafter"/>
</dbReference>
<proteinExistence type="predicted"/>
<feature type="transmembrane region" description="Helical" evidence="2">
    <location>
        <begin position="148"/>
        <end position="166"/>
    </location>
</feature>
<organism evidence="4 5">
    <name type="scientific">Haloglomus irregulare</name>
    <dbReference type="NCBI Taxonomy" id="2234134"/>
    <lineage>
        <taxon>Archaea</taxon>
        <taxon>Methanobacteriati</taxon>
        <taxon>Methanobacteriota</taxon>
        <taxon>Stenosarchaea group</taxon>
        <taxon>Halobacteria</taxon>
        <taxon>Halobacteriales</taxon>
        <taxon>Natronomonadaceae</taxon>
        <taxon>Haloglomus</taxon>
    </lineage>
</organism>
<comment type="caution">
    <text evidence="4">The sequence shown here is derived from an EMBL/GenBank/DDBJ whole genome shotgun (WGS) entry which is preliminary data.</text>
</comment>
<keyword evidence="2" id="KW-0472">Membrane</keyword>
<dbReference type="PANTHER" id="PTHR14859">
    <property type="entry name" value="CALCOFLUOR WHITE HYPERSENSITIVE PROTEIN PRECURSOR"/>
    <property type="match status" value="1"/>
</dbReference>
<feature type="transmembrane region" description="Helical" evidence="2">
    <location>
        <begin position="407"/>
        <end position="424"/>
    </location>
</feature>
<sequence>MLSNACLVAASFTGFRLPTPTCILCRTLGANKSDSVRGMEGCGTRRYRAGPSDRGTSRGDPRRTLREVVLACFRETESGMVSASSGRWVPLAAVLVVVWLVAFLRALTRIFALNFSTAGPNATGLLALLLVTGWTIPVAARLAGRPRVWHATVLLVVAGLLGSVVAETLVALTGALVSLTAATPLLVALVGRLQERFAFAAATGLVGYQLLRAVLDTAPPYATLLGRVALIALGLAVVAGWWLGSREGLPTGDGEHGTLAVPGGATAVAFLFAQVGFLGLAPRVALWSGRPYLLTLAAAVAGFVGGALLVARRGGPGRAATVAASVVLVGSLAALLSVAGPGIAMLPAALATVLLVARGSRPGTTGPRRVGAVVAGVQVVGLVLVTGIVFAMNWAFVPGGRLLRGRAPVVVLLLGVLLSAIVLVRELRPDRADAAPTRPTGTTDTAARTGTVSGGRRSLLSAAGGGLLAMASAGYHGTRPTDGTAAAEPLTALSFNIHLYLDSDGEHNLGAVRDLIRESGAGVIGLQETAGGRLTSGGLDGVRWLAHELGYYAAVGPPTRLASYGVALLSAWPIREERVVVLPERDSATRIALAATVESPLGPLPVVVTHLETAGDVRVAQAERVVDLVRATGDPDRALVLGDLNATPDERPYEVFSTVLDDPWAGSGPGADTYSAADPRRRIDYALVGRGWEARRGEVVGSPTVSDHLGVSVTVRPDGE</sequence>
<evidence type="ECO:0000259" key="3">
    <source>
        <dbReference type="Pfam" id="PF03372"/>
    </source>
</evidence>
<feature type="transmembrane region" description="Helical" evidence="2">
    <location>
        <begin position="292"/>
        <end position="311"/>
    </location>
</feature>
<evidence type="ECO:0000313" key="4">
    <source>
        <dbReference type="EMBL" id="TSD09008.1"/>
    </source>
</evidence>
<dbReference type="PANTHER" id="PTHR14859:SF1">
    <property type="entry name" value="PGAP2-INTERACTING PROTEIN"/>
    <property type="match status" value="1"/>
</dbReference>
<feature type="transmembrane region" description="Helical" evidence="2">
    <location>
        <begin position="256"/>
        <end position="280"/>
    </location>
</feature>
<reference evidence="4 5" key="1">
    <citation type="submission" date="2018-06" db="EMBL/GenBank/DDBJ databases">
        <title>Natronomonas sp. F16-60 a new haloarchaeon isolated from a solar saltern of Isla Cristina, Huelva, Spain.</title>
        <authorList>
            <person name="Duran-Viseras A."/>
            <person name="Sanchez-Porro C."/>
            <person name="Ventosa A."/>
        </authorList>
    </citation>
    <scope>NUCLEOTIDE SEQUENCE [LARGE SCALE GENOMIC DNA]</scope>
    <source>
        <strain evidence="4 5">F16-60</strain>
    </source>
</reference>
<keyword evidence="5" id="KW-1185">Reference proteome</keyword>
<dbReference type="GO" id="GO:0003824">
    <property type="term" value="F:catalytic activity"/>
    <property type="evidence" value="ECO:0007669"/>
    <property type="project" value="InterPro"/>
</dbReference>
<gene>
    <name evidence="4" type="ORF">DP107_17210</name>
</gene>